<reference evidence="2 3" key="1">
    <citation type="journal article" date="2019" name="Nat. Ecol. Evol.">
        <title>Megaphylogeny resolves global patterns of mushroom evolution.</title>
        <authorList>
            <person name="Varga T."/>
            <person name="Krizsan K."/>
            <person name="Foldi C."/>
            <person name="Dima B."/>
            <person name="Sanchez-Garcia M."/>
            <person name="Sanchez-Ramirez S."/>
            <person name="Szollosi G.J."/>
            <person name="Szarkandi J.G."/>
            <person name="Papp V."/>
            <person name="Albert L."/>
            <person name="Andreopoulos W."/>
            <person name="Angelini C."/>
            <person name="Antonin V."/>
            <person name="Barry K.W."/>
            <person name="Bougher N.L."/>
            <person name="Buchanan P."/>
            <person name="Buyck B."/>
            <person name="Bense V."/>
            <person name="Catcheside P."/>
            <person name="Chovatia M."/>
            <person name="Cooper J."/>
            <person name="Damon W."/>
            <person name="Desjardin D."/>
            <person name="Finy P."/>
            <person name="Geml J."/>
            <person name="Haridas S."/>
            <person name="Hughes K."/>
            <person name="Justo A."/>
            <person name="Karasinski D."/>
            <person name="Kautmanova I."/>
            <person name="Kiss B."/>
            <person name="Kocsube S."/>
            <person name="Kotiranta H."/>
            <person name="LaButti K.M."/>
            <person name="Lechner B.E."/>
            <person name="Liimatainen K."/>
            <person name="Lipzen A."/>
            <person name="Lukacs Z."/>
            <person name="Mihaltcheva S."/>
            <person name="Morgado L.N."/>
            <person name="Niskanen T."/>
            <person name="Noordeloos M.E."/>
            <person name="Ohm R.A."/>
            <person name="Ortiz-Santana B."/>
            <person name="Ovrebo C."/>
            <person name="Racz N."/>
            <person name="Riley R."/>
            <person name="Savchenko A."/>
            <person name="Shiryaev A."/>
            <person name="Soop K."/>
            <person name="Spirin V."/>
            <person name="Szebenyi C."/>
            <person name="Tomsovsky M."/>
            <person name="Tulloss R.E."/>
            <person name="Uehling J."/>
            <person name="Grigoriev I.V."/>
            <person name="Vagvolgyi C."/>
            <person name="Papp T."/>
            <person name="Martin F.M."/>
            <person name="Miettinen O."/>
            <person name="Hibbett D.S."/>
            <person name="Nagy L.G."/>
        </authorList>
    </citation>
    <scope>NUCLEOTIDE SEQUENCE [LARGE SCALE GENOMIC DNA]</scope>
    <source>
        <strain evidence="2 3">CBS 962.96</strain>
    </source>
</reference>
<dbReference type="Proteomes" id="UP000297245">
    <property type="component" value="Unassembled WGS sequence"/>
</dbReference>
<keyword evidence="1" id="KW-0472">Membrane</keyword>
<organism evidence="2 3">
    <name type="scientific">Dendrothele bispora (strain CBS 962.96)</name>
    <dbReference type="NCBI Taxonomy" id="1314807"/>
    <lineage>
        <taxon>Eukaryota</taxon>
        <taxon>Fungi</taxon>
        <taxon>Dikarya</taxon>
        <taxon>Basidiomycota</taxon>
        <taxon>Agaricomycotina</taxon>
        <taxon>Agaricomycetes</taxon>
        <taxon>Agaricomycetidae</taxon>
        <taxon>Agaricales</taxon>
        <taxon>Agaricales incertae sedis</taxon>
        <taxon>Dendrothele</taxon>
    </lineage>
</organism>
<evidence type="ECO:0000313" key="2">
    <source>
        <dbReference type="EMBL" id="THU90457.1"/>
    </source>
</evidence>
<feature type="transmembrane region" description="Helical" evidence="1">
    <location>
        <begin position="27"/>
        <end position="45"/>
    </location>
</feature>
<dbReference type="AlphaFoldDB" id="A0A4S8LMI7"/>
<gene>
    <name evidence="2" type="ORF">K435DRAFT_911965</name>
</gene>
<keyword evidence="1" id="KW-1133">Transmembrane helix</keyword>
<sequence>MLAVGQSLSKLGSPNEHRKRPDLTRKMIWILMIHQLFLAASPTFLSEIFQHIGMYRANIEGSANNKYAPFYSRMEWEVARWAKMRGTGSTAFDDLLAIKGVGDALGLSYRNSADLNKIIDNEIPARRPAFLREEVVIGGQAFDLYKRDILECIRALYGNAEHCKYMCFTPERHYADADKTIRLYHDLHTGRWWWGTQKAVEKDSPGATIIPVIISSDKTQITLFRNKSAYPVYLTIGNLPKEIRRKPSQQGQVLLAYLPTSKLEHITNKSARRRVTANLFHACMSNLLAPLKEAGLEGIIMQSGDGIKRRCHPILAAYVGDYPEQMLVTTGYYGDCPCCEATKDELGNYPCEHNARDMDAAIAVTKQIGTVAWAQACLDANIKPVQHPFWENLPYCDIFRSITPDLLHQLFQGVMKHLIEWLTAICGADEIDARVRRLPPNHGIRIFHKGISTLSRVSGTEHKQMCTFLIGVITDIPSLSAYQSRTLLAATRALLDFLYLSCYPIHTDESLQSLDDALAAFHSNKHIFIELGSREHFNLPKLHFLCHYSHAIKLYGTTDNYNTETTERLHIDFAKDAYRASNHKDEYSQMTRWLERREKVMYHATYIDWCFYSQTNTTSTPAIPVTGSRYDFPGAQRSLTDMKCLLHQKMTTYPTIKSVSFSKLEDVSNRGYGAVQFTSALSRFIVQFRQPDFTPLQVEEYARVVVFPFKAVPVWHHVKFVNEDLFGKETLDVASAYPRRFSVDGQVIQGSRFDTVLVKVRENSHEDENFTNYTRIARIRTIFSIPTHKRLNTLFPPNMIPPKHLAYVEWFTKFARQPEPYSELYRVKLQKKSDGLPAVSVVPLDRIICSVHLYPKWGGAVPSGWTSETVLDDCTSFLVSIFKDSRTYINLA</sequence>
<dbReference type="Pfam" id="PF18759">
    <property type="entry name" value="Plavaka"/>
    <property type="match status" value="1"/>
</dbReference>
<accession>A0A4S8LMI7</accession>
<dbReference type="InterPro" id="IPR041078">
    <property type="entry name" value="Plavaka"/>
</dbReference>
<protein>
    <submittedName>
        <fullName evidence="2">Uncharacterized protein</fullName>
    </submittedName>
</protein>
<evidence type="ECO:0000313" key="3">
    <source>
        <dbReference type="Proteomes" id="UP000297245"/>
    </source>
</evidence>
<evidence type="ECO:0000256" key="1">
    <source>
        <dbReference type="SAM" id="Phobius"/>
    </source>
</evidence>
<name>A0A4S8LMI7_DENBC</name>
<keyword evidence="1" id="KW-0812">Transmembrane</keyword>
<proteinExistence type="predicted"/>
<dbReference type="OrthoDB" id="2576233at2759"/>
<keyword evidence="3" id="KW-1185">Reference proteome</keyword>
<dbReference type="EMBL" id="ML179334">
    <property type="protein sequence ID" value="THU90457.1"/>
    <property type="molecule type" value="Genomic_DNA"/>
</dbReference>